<evidence type="ECO:0000313" key="3">
    <source>
        <dbReference type="Proteomes" id="UP000433876"/>
    </source>
</evidence>
<accession>A0A8S8ZH01</accession>
<feature type="compositionally biased region" description="Low complexity" evidence="1">
    <location>
        <begin position="41"/>
        <end position="60"/>
    </location>
</feature>
<protein>
    <submittedName>
        <fullName evidence="2">Uncharacterized protein</fullName>
    </submittedName>
</protein>
<gene>
    <name evidence="2" type="ORF">SMACR_12874</name>
</gene>
<dbReference type="AlphaFoldDB" id="A0A8S8ZH01"/>
<feature type="region of interest" description="Disordered" evidence="1">
    <location>
        <begin position="1"/>
        <end position="22"/>
    </location>
</feature>
<organism evidence="2 3">
    <name type="scientific">Sordaria macrospora</name>
    <dbReference type="NCBI Taxonomy" id="5147"/>
    <lineage>
        <taxon>Eukaryota</taxon>
        <taxon>Fungi</taxon>
        <taxon>Dikarya</taxon>
        <taxon>Ascomycota</taxon>
        <taxon>Pezizomycotina</taxon>
        <taxon>Sordariomycetes</taxon>
        <taxon>Sordariomycetidae</taxon>
        <taxon>Sordariales</taxon>
        <taxon>Sordariaceae</taxon>
        <taxon>Sordaria</taxon>
    </lineage>
</organism>
<dbReference type="EMBL" id="NMPR01000158">
    <property type="protein sequence ID" value="KAA8628909.1"/>
    <property type="molecule type" value="Genomic_DNA"/>
</dbReference>
<feature type="region of interest" description="Disordered" evidence="1">
    <location>
        <begin position="35"/>
        <end position="60"/>
    </location>
</feature>
<sequence>MGLPLPPSQTTSTSSPPGPWLNFFSSSHTTPTTCTLCEPQSTSASPTTTTTAAFPPSPSPLDDISISNGILIKHHPPARHPKPNPSCSWSFIGFGASSKNHHAADDQIRGFKQMQAQQHWIQKVFNQPCSSNSIETTSSIRGSGCTSDTSRYAQGCWALLPAQTTNPPSSLGSDISSSPSVPFLRSSSSFKVTPLWSI</sequence>
<evidence type="ECO:0000256" key="1">
    <source>
        <dbReference type="SAM" id="MobiDB-lite"/>
    </source>
</evidence>
<evidence type="ECO:0000313" key="2">
    <source>
        <dbReference type="EMBL" id="KAA8628909.1"/>
    </source>
</evidence>
<proteinExistence type="predicted"/>
<reference evidence="2 3" key="1">
    <citation type="submission" date="2017-07" db="EMBL/GenBank/DDBJ databases">
        <title>Genome sequence of the Sordaria macrospora wild type strain R19027.</title>
        <authorList>
            <person name="Nowrousian M."/>
            <person name="Teichert I."/>
            <person name="Kueck U."/>
        </authorList>
    </citation>
    <scope>NUCLEOTIDE SEQUENCE [LARGE SCALE GENOMIC DNA]</scope>
    <source>
        <strain evidence="2 3">R19027</strain>
        <tissue evidence="2">Mycelium</tissue>
    </source>
</reference>
<name>A0A8S8ZH01_SORMA</name>
<comment type="caution">
    <text evidence="2">The sequence shown here is derived from an EMBL/GenBank/DDBJ whole genome shotgun (WGS) entry which is preliminary data.</text>
</comment>
<dbReference type="Proteomes" id="UP000433876">
    <property type="component" value="Unassembled WGS sequence"/>
</dbReference>